<dbReference type="SMART" id="SM00073">
    <property type="entry name" value="HPT"/>
    <property type="match status" value="1"/>
</dbReference>
<dbReference type="RefSeq" id="WP_320507588.1">
    <property type="nucleotide sequence ID" value="NZ_JAXCLW010000002.1"/>
</dbReference>
<sequence>MLDRRVIEQLIDDIGQDVFGRLSRQFLDETTERIAAIKACRQGAEWKELARHAHSLKSTSQSFGLQQTGQLAAALQHAGDREQVALIEQLSPDLFAAATVECREFAELCDQLAFSSQ</sequence>
<evidence type="ECO:0000313" key="5">
    <source>
        <dbReference type="Proteomes" id="UP001279642"/>
    </source>
</evidence>
<dbReference type="SUPFAM" id="SSF47226">
    <property type="entry name" value="Histidine-containing phosphotransfer domain, HPT domain"/>
    <property type="match status" value="1"/>
</dbReference>
<dbReference type="InterPro" id="IPR036641">
    <property type="entry name" value="HPT_dom_sf"/>
</dbReference>
<evidence type="ECO:0000256" key="1">
    <source>
        <dbReference type="ARBA" id="ARBA00023012"/>
    </source>
</evidence>
<feature type="modified residue" description="Phosphohistidine" evidence="2">
    <location>
        <position position="54"/>
    </location>
</feature>
<accession>A0ABU5E8Z6</accession>
<comment type="caution">
    <text evidence="4">The sequence shown here is derived from an EMBL/GenBank/DDBJ whole genome shotgun (WGS) entry which is preliminary data.</text>
</comment>
<proteinExistence type="predicted"/>
<dbReference type="Proteomes" id="UP001279642">
    <property type="component" value="Unassembled WGS sequence"/>
</dbReference>
<dbReference type="Gene3D" id="1.20.120.160">
    <property type="entry name" value="HPT domain"/>
    <property type="match status" value="1"/>
</dbReference>
<evidence type="ECO:0000313" key="4">
    <source>
        <dbReference type="EMBL" id="MDY0882514.1"/>
    </source>
</evidence>
<feature type="domain" description="HPt" evidence="3">
    <location>
        <begin position="15"/>
        <end position="112"/>
    </location>
</feature>
<dbReference type="PROSITE" id="PS50894">
    <property type="entry name" value="HPT"/>
    <property type="match status" value="1"/>
</dbReference>
<gene>
    <name evidence="4" type="ORF">SMD27_06645</name>
</gene>
<organism evidence="4 5">
    <name type="scientific">Dongia soli</name>
    <dbReference type="NCBI Taxonomy" id="600628"/>
    <lineage>
        <taxon>Bacteria</taxon>
        <taxon>Pseudomonadati</taxon>
        <taxon>Pseudomonadota</taxon>
        <taxon>Alphaproteobacteria</taxon>
        <taxon>Rhodospirillales</taxon>
        <taxon>Dongiaceae</taxon>
        <taxon>Dongia</taxon>
    </lineage>
</organism>
<keyword evidence="2" id="KW-0597">Phosphoprotein</keyword>
<protein>
    <submittedName>
        <fullName evidence="4">Hpt domain-containing protein</fullName>
    </submittedName>
</protein>
<dbReference type="Pfam" id="PF01627">
    <property type="entry name" value="Hpt"/>
    <property type="match status" value="1"/>
</dbReference>
<dbReference type="InterPro" id="IPR008207">
    <property type="entry name" value="Sig_transdc_His_kin_Hpt_dom"/>
</dbReference>
<evidence type="ECO:0000259" key="3">
    <source>
        <dbReference type="PROSITE" id="PS50894"/>
    </source>
</evidence>
<keyword evidence="1" id="KW-0902">Two-component regulatory system</keyword>
<dbReference type="EMBL" id="JAXCLW010000002">
    <property type="protein sequence ID" value="MDY0882514.1"/>
    <property type="molecule type" value="Genomic_DNA"/>
</dbReference>
<reference evidence="4 5" key="1">
    <citation type="journal article" date="2016" name="Antonie Van Leeuwenhoek">
        <title>Dongia soli sp. nov., isolated from soil from Dokdo, Korea.</title>
        <authorList>
            <person name="Kim D.U."/>
            <person name="Lee H."/>
            <person name="Kim H."/>
            <person name="Kim S.G."/>
            <person name="Ka J.O."/>
        </authorList>
    </citation>
    <scope>NUCLEOTIDE SEQUENCE [LARGE SCALE GENOMIC DNA]</scope>
    <source>
        <strain evidence="4 5">D78</strain>
    </source>
</reference>
<evidence type="ECO:0000256" key="2">
    <source>
        <dbReference type="PROSITE-ProRule" id="PRU00110"/>
    </source>
</evidence>
<name>A0ABU5E8Z6_9PROT</name>
<keyword evidence="5" id="KW-1185">Reference proteome</keyword>